<keyword evidence="4" id="KW-0564">Palmitate</keyword>
<accession>A0ABW3Q886</accession>
<proteinExistence type="predicted"/>
<keyword evidence="1" id="KW-1003">Cell membrane</keyword>
<keyword evidence="2 6" id="KW-0732">Signal</keyword>
<dbReference type="RefSeq" id="WP_091161023.1">
    <property type="nucleotide sequence ID" value="NZ_JBHTKX010000005.1"/>
</dbReference>
<evidence type="ECO:0000313" key="7">
    <source>
        <dbReference type="EMBL" id="MFD1130934.1"/>
    </source>
</evidence>
<dbReference type="CDD" id="cd13580">
    <property type="entry name" value="PBP2_AlgQ_like_1"/>
    <property type="match status" value="1"/>
</dbReference>
<dbReference type="Gene3D" id="3.40.190.10">
    <property type="entry name" value="Periplasmic binding protein-like II"/>
    <property type="match status" value="2"/>
</dbReference>
<evidence type="ECO:0000313" key="8">
    <source>
        <dbReference type="Proteomes" id="UP001597169"/>
    </source>
</evidence>
<dbReference type="SUPFAM" id="SSF53850">
    <property type="entry name" value="Periplasmic binding protein-like II"/>
    <property type="match status" value="1"/>
</dbReference>
<feature type="signal peptide" evidence="6">
    <location>
        <begin position="1"/>
        <end position="22"/>
    </location>
</feature>
<comment type="caution">
    <text evidence="7">The sequence shown here is derived from an EMBL/GenBank/DDBJ whole genome shotgun (WGS) entry which is preliminary data.</text>
</comment>
<reference evidence="8" key="1">
    <citation type="journal article" date="2019" name="Int. J. Syst. Evol. Microbiol.">
        <title>The Global Catalogue of Microorganisms (GCM) 10K type strain sequencing project: providing services to taxonomists for standard genome sequencing and annotation.</title>
        <authorList>
            <consortium name="The Broad Institute Genomics Platform"/>
            <consortium name="The Broad Institute Genome Sequencing Center for Infectious Disease"/>
            <person name="Wu L."/>
            <person name="Ma J."/>
        </authorList>
    </citation>
    <scope>NUCLEOTIDE SEQUENCE [LARGE SCALE GENOMIC DNA]</scope>
    <source>
        <strain evidence="8">CCUG 53519</strain>
    </source>
</reference>
<sequence>MKQAKKSVKQSIKVLSTSFLVAAILAGCSSSPDGNGEQAQSGASGGEAAGKLQLGIMVPNFEAETPAANNPVIQKLEELTNTELEFQWVPSSSYEDKFNITLASGKLPDVMVVLGKSPSFINAARNGAFWELSPYLKDYPNLSQANEIILNNASIDGKTYGIYRARVLGRNGVTIRKDWLDNLGLSVPTTIDEFYNVMKAFTENDPDGNGKKDTYGLIASKFNGPWDIMSVWFGAPNRWGEDENGQLVPAHKTPQYLEALKFFRKLYEEGLVNKDFAVMDALKMPDLMVNGKGGVMVDVADNAQRIDQKVLEKDPNATGAIDVLPAMVGPEGHRDLPTSGYSGMIAISKSGVKTEEELKEVLTFLDKLNEEELQMLMSLGIEGTHYEKKEDYIVPSTDKQILRDLNGTNQILMFIPETRGLSVEQTPVRKKVAEIQKANEEIVIPNPGEPLISDVYAQKGPQLDNIINDARTKFIVGQIDEQGLQEAFELWETNGGTEYIEEINKLYAEVKQ</sequence>
<gene>
    <name evidence="7" type="ORF">ACFQ3J_22625</name>
</gene>
<dbReference type="PROSITE" id="PS51257">
    <property type="entry name" value="PROKAR_LIPOPROTEIN"/>
    <property type="match status" value="1"/>
</dbReference>
<dbReference type="InterPro" id="IPR006059">
    <property type="entry name" value="SBP"/>
</dbReference>
<evidence type="ECO:0000256" key="1">
    <source>
        <dbReference type="ARBA" id="ARBA00022475"/>
    </source>
</evidence>
<dbReference type="PANTHER" id="PTHR43649">
    <property type="entry name" value="ARABINOSE-BINDING PROTEIN-RELATED"/>
    <property type="match status" value="1"/>
</dbReference>
<keyword evidence="8" id="KW-1185">Reference proteome</keyword>
<evidence type="ECO:0000256" key="3">
    <source>
        <dbReference type="ARBA" id="ARBA00023136"/>
    </source>
</evidence>
<organism evidence="7 8">
    <name type="scientific">Paenibacillus provencensis</name>
    <dbReference type="NCBI Taxonomy" id="441151"/>
    <lineage>
        <taxon>Bacteria</taxon>
        <taxon>Bacillati</taxon>
        <taxon>Bacillota</taxon>
        <taxon>Bacilli</taxon>
        <taxon>Bacillales</taxon>
        <taxon>Paenibacillaceae</taxon>
        <taxon>Paenibacillus</taxon>
    </lineage>
</organism>
<dbReference type="InterPro" id="IPR050490">
    <property type="entry name" value="Bact_solute-bd_prot1"/>
</dbReference>
<protein>
    <submittedName>
        <fullName evidence="7">Extracellular solute-binding protein</fullName>
    </submittedName>
</protein>
<dbReference type="EMBL" id="JBHTKX010000005">
    <property type="protein sequence ID" value="MFD1130934.1"/>
    <property type="molecule type" value="Genomic_DNA"/>
</dbReference>
<dbReference type="Pfam" id="PF01547">
    <property type="entry name" value="SBP_bac_1"/>
    <property type="match status" value="1"/>
</dbReference>
<keyword evidence="5" id="KW-0449">Lipoprotein</keyword>
<feature type="chain" id="PRO_5046597233" evidence="6">
    <location>
        <begin position="23"/>
        <end position="512"/>
    </location>
</feature>
<evidence type="ECO:0000256" key="6">
    <source>
        <dbReference type="SAM" id="SignalP"/>
    </source>
</evidence>
<dbReference type="PANTHER" id="PTHR43649:SF33">
    <property type="entry name" value="POLYGALACTURONAN_RHAMNOGALACTURONAN-BINDING PROTEIN YTCQ"/>
    <property type="match status" value="1"/>
</dbReference>
<name>A0ABW3Q886_9BACL</name>
<evidence type="ECO:0000256" key="5">
    <source>
        <dbReference type="ARBA" id="ARBA00023288"/>
    </source>
</evidence>
<keyword evidence="3" id="KW-0472">Membrane</keyword>
<dbReference type="Proteomes" id="UP001597169">
    <property type="component" value="Unassembled WGS sequence"/>
</dbReference>
<evidence type="ECO:0000256" key="2">
    <source>
        <dbReference type="ARBA" id="ARBA00022729"/>
    </source>
</evidence>
<evidence type="ECO:0000256" key="4">
    <source>
        <dbReference type="ARBA" id="ARBA00023139"/>
    </source>
</evidence>